<dbReference type="Pfam" id="PF12705">
    <property type="entry name" value="PDDEXK_1"/>
    <property type="match status" value="1"/>
</dbReference>
<reference evidence="2" key="1">
    <citation type="journal article" date="2015" name="Nature">
        <title>Complex archaea that bridge the gap between prokaryotes and eukaryotes.</title>
        <authorList>
            <person name="Spang A."/>
            <person name="Saw J.H."/>
            <person name="Jorgensen S.L."/>
            <person name="Zaremba-Niedzwiedzka K."/>
            <person name="Martijn J."/>
            <person name="Lind A.E."/>
            <person name="van Eijk R."/>
            <person name="Schleper C."/>
            <person name="Guy L."/>
            <person name="Ettema T.J."/>
        </authorList>
    </citation>
    <scope>NUCLEOTIDE SEQUENCE</scope>
</reference>
<accession>A0A0F9P3C4</accession>
<evidence type="ECO:0000259" key="1">
    <source>
        <dbReference type="Pfam" id="PF12705"/>
    </source>
</evidence>
<evidence type="ECO:0000313" key="2">
    <source>
        <dbReference type="EMBL" id="KKN24584.1"/>
    </source>
</evidence>
<comment type="caution">
    <text evidence="2">The sequence shown here is derived from an EMBL/GenBank/DDBJ whole genome shotgun (WGS) entry which is preliminary data.</text>
</comment>
<name>A0A0F9P3C4_9ZZZZ</name>
<dbReference type="Gene3D" id="3.90.320.10">
    <property type="match status" value="1"/>
</dbReference>
<dbReference type="EMBL" id="LAZR01002872">
    <property type="protein sequence ID" value="KKN24584.1"/>
    <property type="molecule type" value="Genomic_DNA"/>
</dbReference>
<dbReference type="InterPro" id="IPR011604">
    <property type="entry name" value="PDDEXK-like_dom_sf"/>
</dbReference>
<protein>
    <recommendedName>
        <fullName evidence="1">PD-(D/E)XK endonuclease-like domain-containing protein</fullName>
    </recommendedName>
</protein>
<feature type="domain" description="PD-(D/E)XK endonuclease-like" evidence="1">
    <location>
        <begin position="7"/>
        <end position="213"/>
    </location>
</feature>
<dbReference type="InterPro" id="IPR038726">
    <property type="entry name" value="PDDEXK_AddAB-type"/>
</dbReference>
<organism evidence="2">
    <name type="scientific">marine sediment metagenome</name>
    <dbReference type="NCBI Taxonomy" id="412755"/>
    <lineage>
        <taxon>unclassified sequences</taxon>
        <taxon>metagenomes</taxon>
        <taxon>ecological metagenomes</taxon>
    </lineage>
</organism>
<dbReference type="AlphaFoldDB" id="A0A0F9P3C4"/>
<sequence length="221" mass="25885">MKKPFAWSFSVLDMFEVCPKKYWHIKREKDFRDADSSAARDGKYVHEVMHNRVLEGIPFPPQLRHFDKIAKRFADAKGSKYGEMKLALNKKFEPRDFFAKDVWVRAIIDLLIVRDDTAIIVDWKTGKRKERWDQLKLAAAILSRYMPEINHFTLVYVWLKDTELSKETIEKDDLRSVWMGFLPRVNDIVDAINATNFPAKKSGLCGWCPVSSCPNWVDRSQ</sequence>
<proteinExistence type="predicted"/>
<gene>
    <name evidence="2" type="ORF">LCGC14_0893380</name>
</gene>